<dbReference type="InterPro" id="IPR012947">
    <property type="entry name" value="tRNA_SAD"/>
</dbReference>
<evidence type="ECO:0000256" key="2">
    <source>
        <dbReference type="ARBA" id="ARBA00022723"/>
    </source>
</evidence>
<dbReference type="PANTHER" id="PTHR43462:SF1">
    <property type="entry name" value="ALANYL-TRNA EDITING PROTEIN AARSD1"/>
    <property type="match status" value="1"/>
</dbReference>
<feature type="compositionally biased region" description="Low complexity" evidence="4">
    <location>
        <begin position="17"/>
        <end position="31"/>
    </location>
</feature>
<evidence type="ECO:0000256" key="4">
    <source>
        <dbReference type="SAM" id="MobiDB-lite"/>
    </source>
</evidence>
<organism evidence="6 7">
    <name type="scientific">Candidatus Accumulibacter phosphatis</name>
    <dbReference type="NCBI Taxonomy" id="327160"/>
    <lineage>
        <taxon>Bacteria</taxon>
        <taxon>Pseudomonadati</taxon>
        <taxon>Pseudomonadota</taxon>
        <taxon>Betaproteobacteria</taxon>
        <taxon>Candidatus Accumulibacter</taxon>
    </lineage>
</organism>
<dbReference type="GO" id="GO:0004812">
    <property type="term" value="F:aminoacyl-tRNA ligase activity"/>
    <property type="evidence" value="ECO:0007669"/>
    <property type="project" value="InterPro"/>
</dbReference>
<evidence type="ECO:0000256" key="1">
    <source>
        <dbReference type="ARBA" id="ARBA00001947"/>
    </source>
</evidence>
<comment type="caution">
    <text evidence="6">The sequence shown here is derived from an EMBL/GenBank/DDBJ whole genome shotgun (WGS) entry which is preliminary data.</text>
</comment>
<accession>A0A5S4EKP4</accession>
<keyword evidence="3" id="KW-0862">Zinc</keyword>
<feature type="region of interest" description="Disordered" evidence="4">
    <location>
        <begin position="17"/>
        <end position="94"/>
    </location>
</feature>
<sequence>MPFSSIAFGAIRTRAPTIRTKTVATTTTPSRPTRRRFPSRKAQKARTSRSPWSFRWNTSMSRSQGNMSTKRRSGSLSGRWSFSDGRNEPPEQSLISCRPVRRLIAWTSSEALPRNRHDAQPFRQPDHLQAVLAGSLRPSASAGQLRRTLGRTNRTAMTTCKLFWDDPYLTRTEATVSVVADREVALESTIFFAQSGGQESDQGKIGGFPVLEANKRGLDIWYSLPEGHTLQAGQTVVVEIDWPRRYQLMRLHFAAELVLELVYRKWPGIEKIGAHISQDKARIDFAFPQSLSVILPDIAAAANSIVGADLAIVTGFEDIVAERRYWMIRDFSRVPCGGTHVRQTGEVGTISLKRKNVGKNKERIEIYVA</sequence>
<feature type="compositionally biased region" description="Basic residues" evidence="4">
    <location>
        <begin position="32"/>
        <end position="47"/>
    </location>
</feature>
<reference evidence="6 7" key="1">
    <citation type="submission" date="2019-04" db="EMBL/GenBank/DDBJ databases">
        <title>A novel phosphate-accumulating bacterium identified in bioreactor for phosphate removal from wastewater.</title>
        <authorList>
            <person name="Kotlyarov R.Y."/>
            <person name="Beletsky A.V."/>
            <person name="Kallistova A.Y."/>
            <person name="Dorofeev A.G."/>
            <person name="Nikolaev Y.Y."/>
            <person name="Pimenov N.V."/>
            <person name="Ravin N.V."/>
            <person name="Mardanov A.V."/>
        </authorList>
    </citation>
    <scope>NUCLEOTIDE SEQUENCE [LARGE SCALE GENOMIC DNA]</scope>
    <source>
        <strain evidence="6 7">Bin19</strain>
    </source>
</reference>
<dbReference type="GO" id="GO:0043039">
    <property type="term" value="P:tRNA aminoacylation"/>
    <property type="evidence" value="ECO:0007669"/>
    <property type="project" value="InterPro"/>
</dbReference>
<proteinExistence type="predicted"/>
<dbReference type="SUPFAM" id="SSF50447">
    <property type="entry name" value="Translation proteins"/>
    <property type="match status" value="1"/>
</dbReference>
<dbReference type="Gene3D" id="2.40.30.130">
    <property type="match status" value="1"/>
</dbReference>
<gene>
    <name evidence="6" type="ORF">ACCUM_0320</name>
</gene>
<evidence type="ECO:0000256" key="3">
    <source>
        <dbReference type="ARBA" id="ARBA00022833"/>
    </source>
</evidence>
<dbReference type="InterPro" id="IPR018163">
    <property type="entry name" value="Thr/Ala-tRNA-synth_IIc_edit"/>
</dbReference>
<dbReference type="SUPFAM" id="SSF55186">
    <property type="entry name" value="ThrRS/AlaRS common domain"/>
    <property type="match status" value="1"/>
</dbReference>
<dbReference type="SMART" id="SM00863">
    <property type="entry name" value="tRNA_SAD"/>
    <property type="match status" value="1"/>
</dbReference>
<evidence type="ECO:0000313" key="6">
    <source>
        <dbReference type="EMBL" id="TMQ75932.1"/>
    </source>
</evidence>
<dbReference type="InterPro" id="IPR009000">
    <property type="entry name" value="Transl_B-barrel_sf"/>
</dbReference>
<feature type="compositionally biased region" description="Polar residues" evidence="4">
    <location>
        <begin position="48"/>
        <end position="80"/>
    </location>
</feature>
<dbReference type="GO" id="GO:0005524">
    <property type="term" value="F:ATP binding"/>
    <property type="evidence" value="ECO:0007669"/>
    <property type="project" value="InterPro"/>
</dbReference>
<evidence type="ECO:0000259" key="5">
    <source>
        <dbReference type="SMART" id="SM00863"/>
    </source>
</evidence>
<dbReference type="PANTHER" id="PTHR43462">
    <property type="entry name" value="ALANYL-TRNA EDITING PROTEIN"/>
    <property type="match status" value="1"/>
</dbReference>
<dbReference type="Proteomes" id="UP000306324">
    <property type="component" value="Unassembled WGS sequence"/>
</dbReference>
<dbReference type="GO" id="GO:0046872">
    <property type="term" value="F:metal ion binding"/>
    <property type="evidence" value="ECO:0007669"/>
    <property type="project" value="UniProtKB-KW"/>
</dbReference>
<dbReference type="InterPro" id="IPR051335">
    <property type="entry name" value="Alanyl-tRNA_Editing_Enzymes"/>
</dbReference>
<dbReference type="GO" id="GO:0002161">
    <property type="term" value="F:aminoacyl-tRNA deacylase activity"/>
    <property type="evidence" value="ECO:0007669"/>
    <property type="project" value="UniProtKB-ARBA"/>
</dbReference>
<dbReference type="Gene3D" id="3.30.980.10">
    <property type="entry name" value="Threonyl-trna Synthetase, Chain A, domain 2"/>
    <property type="match status" value="1"/>
</dbReference>
<feature type="domain" description="Threonyl/alanyl tRNA synthetase SAD" evidence="5">
    <location>
        <begin position="323"/>
        <end position="365"/>
    </location>
</feature>
<protein>
    <submittedName>
        <fullName evidence="6">Ser-tRNA(Ala) deacylase</fullName>
    </submittedName>
</protein>
<keyword evidence="2" id="KW-0479">Metal-binding</keyword>
<name>A0A5S4EKP4_9PROT</name>
<comment type="cofactor">
    <cofactor evidence="1">
        <name>Zn(2+)</name>
        <dbReference type="ChEBI" id="CHEBI:29105"/>
    </cofactor>
</comment>
<dbReference type="EMBL" id="SWAD01000070">
    <property type="protein sequence ID" value="TMQ75932.1"/>
    <property type="molecule type" value="Genomic_DNA"/>
</dbReference>
<dbReference type="AlphaFoldDB" id="A0A5S4EKP4"/>
<dbReference type="Pfam" id="PF07973">
    <property type="entry name" value="tRNA_SAD"/>
    <property type="match status" value="1"/>
</dbReference>
<keyword evidence="7" id="KW-1185">Reference proteome</keyword>
<evidence type="ECO:0000313" key="7">
    <source>
        <dbReference type="Proteomes" id="UP000306324"/>
    </source>
</evidence>